<keyword evidence="2" id="KW-1185">Reference proteome</keyword>
<reference evidence="2" key="1">
    <citation type="submission" date="2003-08" db="EMBL/GenBank/DDBJ databases">
        <authorList>
            <person name="Birren B."/>
            <person name="Nusbaum C."/>
            <person name="Abebe A."/>
            <person name="Abouelleil A."/>
            <person name="Adekoya E."/>
            <person name="Ait-zahra M."/>
            <person name="Allen N."/>
            <person name="Allen T."/>
            <person name="An P."/>
            <person name="Anderson M."/>
            <person name="Anderson S."/>
            <person name="Arachchi H."/>
            <person name="Armbruster J."/>
            <person name="Bachantsang P."/>
            <person name="Baldwin J."/>
            <person name="Barry A."/>
            <person name="Bayul T."/>
            <person name="Blitshsteyn B."/>
            <person name="Bloom T."/>
            <person name="Blye J."/>
            <person name="Boguslavskiy L."/>
            <person name="Borowsky M."/>
            <person name="Boukhgalter B."/>
            <person name="Brunache A."/>
            <person name="Butler J."/>
            <person name="Calixte N."/>
            <person name="Calvo S."/>
            <person name="Camarata J."/>
            <person name="Campo K."/>
            <person name="Chang J."/>
            <person name="Cheshatsang Y."/>
            <person name="Citroen M."/>
            <person name="Collymore A."/>
            <person name="Considine T."/>
            <person name="Cook A."/>
            <person name="Cooke P."/>
            <person name="Corum B."/>
            <person name="Cuomo C."/>
            <person name="David R."/>
            <person name="Dawoe T."/>
            <person name="Degray S."/>
            <person name="Dodge S."/>
            <person name="Dooley K."/>
            <person name="Dorje P."/>
            <person name="Dorjee K."/>
            <person name="Dorris L."/>
            <person name="Duffey N."/>
            <person name="Dupes A."/>
            <person name="Elkins T."/>
            <person name="Engels R."/>
            <person name="Erickson J."/>
            <person name="Farina A."/>
            <person name="Faro S."/>
            <person name="Ferreira P."/>
            <person name="Fischer H."/>
            <person name="Fitzgerald M."/>
            <person name="Foley K."/>
            <person name="Gage D."/>
            <person name="Galagan J."/>
            <person name="Gearin G."/>
            <person name="Gnerre S."/>
            <person name="Gnirke A."/>
            <person name="Goyette A."/>
            <person name="Graham J."/>
            <person name="Grandbois E."/>
            <person name="Gyaltsen K."/>
            <person name="Hafez N."/>
            <person name="Hagopian D."/>
            <person name="Hagos B."/>
            <person name="Hall J."/>
            <person name="Hatcher B."/>
            <person name="Heller A."/>
            <person name="Higgins H."/>
            <person name="Honan T."/>
            <person name="Horn A."/>
            <person name="Houde N."/>
            <person name="Hughes L."/>
            <person name="Hulme W."/>
            <person name="Husby E."/>
            <person name="Iliev I."/>
            <person name="Jaffe D."/>
            <person name="Jones C."/>
            <person name="Kamal M."/>
            <person name="Kamat A."/>
            <person name="Kamvysselis M."/>
            <person name="Karlsson E."/>
            <person name="Kells C."/>
            <person name="Kieu A."/>
            <person name="Kisner P."/>
            <person name="Kodira C."/>
            <person name="Kulbokas E."/>
            <person name="Labutti K."/>
            <person name="Lama D."/>
            <person name="Landers T."/>
            <person name="Leger J."/>
            <person name="Levine S."/>
            <person name="Lewis D."/>
            <person name="Lewis T."/>
            <person name="Lindblad-toh K."/>
            <person name="Liu X."/>
            <person name="Lokyitsang T."/>
            <person name="Lokyitsang Y."/>
            <person name="Lucien O."/>
            <person name="Lui A."/>
            <person name="Ma L.J."/>
            <person name="Mabbitt R."/>
            <person name="Macdonald J."/>
            <person name="Maclean C."/>
            <person name="Major J."/>
            <person name="Manning J."/>
            <person name="Marabella R."/>
            <person name="Maru K."/>
            <person name="Matthews C."/>
            <person name="Mauceli E."/>
            <person name="Mccarthy M."/>
            <person name="Mcdonough S."/>
            <person name="Mcghee T."/>
            <person name="Meldrim J."/>
            <person name="Meneus L."/>
            <person name="Mesirov J."/>
            <person name="Mihalev A."/>
            <person name="Mihova T."/>
            <person name="Mikkelsen T."/>
            <person name="Mlenga V."/>
            <person name="Moru K."/>
            <person name="Mozes J."/>
            <person name="Mulrain L."/>
            <person name="Munson G."/>
            <person name="Naylor J."/>
            <person name="Newes C."/>
            <person name="Nguyen C."/>
            <person name="Nguyen N."/>
            <person name="Nguyen T."/>
            <person name="Nicol R."/>
            <person name="Nielsen C."/>
            <person name="Nizzari M."/>
            <person name="Norbu C."/>
            <person name="Norbu N."/>
            <person name="O'donnell P."/>
            <person name="Okoawo O."/>
            <person name="O'leary S."/>
            <person name="Omotosho B."/>
            <person name="O'neill K."/>
            <person name="Osman S."/>
            <person name="Parker S."/>
            <person name="Perrin D."/>
            <person name="Phunkhang P."/>
            <person name="Piqani B."/>
            <person name="Purcell S."/>
            <person name="Rachupka T."/>
            <person name="Ramasamy U."/>
            <person name="Rameau R."/>
            <person name="Ray V."/>
            <person name="Raymond C."/>
            <person name="Retta R."/>
            <person name="Richardson S."/>
            <person name="Rise C."/>
            <person name="Rodriguez J."/>
            <person name="Rogers J."/>
            <person name="Rogov P."/>
            <person name="Rutman M."/>
            <person name="Schupbach R."/>
            <person name="Seaman C."/>
            <person name="Settipalli S."/>
            <person name="Sharpe T."/>
            <person name="Sheridan J."/>
            <person name="Sherpa N."/>
            <person name="Shi J."/>
            <person name="Smirnov S."/>
            <person name="Smith C."/>
            <person name="Sougnez C."/>
            <person name="Spencer B."/>
            <person name="Stalker J."/>
            <person name="Stange-thomann N."/>
            <person name="Stavropoulos S."/>
            <person name="Stetson K."/>
            <person name="Stone C."/>
            <person name="Stone S."/>
            <person name="Stubbs M."/>
            <person name="Talamas J."/>
            <person name="Tchuinga P."/>
            <person name="Tenzing P."/>
            <person name="Tesfaye S."/>
            <person name="Theodore J."/>
            <person name="Thoulutsang Y."/>
            <person name="Topham K."/>
            <person name="Towey S."/>
            <person name="Tsamla T."/>
            <person name="Tsomo N."/>
            <person name="Vallee D."/>
            <person name="Vassiliev H."/>
            <person name="Venkataraman V."/>
            <person name="Vinson J."/>
            <person name="Vo A."/>
            <person name="Wade C."/>
            <person name="Wang S."/>
            <person name="Wangchuk T."/>
            <person name="Wangdi T."/>
            <person name="Whittaker C."/>
            <person name="Wilkinson J."/>
            <person name="Wu Y."/>
            <person name="Wyman D."/>
            <person name="Yadav S."/>
            <person name="Yang S."/>
            <person name="Yang X."/>
            <person name="Yeager S."/>
            <person name="Yee E."/>
            <person name="Young G."/>
            <person name="Zainoun J."/>
            <person name="Zembeck L."/>
            <person name="Zimmer A."/>
            <person name="Zody M."/>
            <person name="Lander E."/>
        </authorList>
    </citation>
    <scope>NUCLEOTIDE SEQUENCE [LARGE SCALE GENOMIC DNA]</scope>
</reference>
<dbReference type="GeneTree" id="ENSGT00390000018436"/>
<dbReference type="Ensembl" id="ENSCSAVT00000020081.1">
    <property type="protein sequence ID" value="ENSCSAVP00000019868.1"/>
    <property type="gene ID" value="ENSCSAVG00000011669.1"/>
</dbReference>
<dbReference type="Proteomes" id="UP000007875">
    <property type="component" value="Unassembled WGS sequence"/>
</dbReference>
<sequence length="119" mass="14017">MSWSVSSQDSPSNRQITAIWWFSLRYLKRPTSRLPQYIIEEIVITSMNPRFFEYQHIPNVSFHVNRAYSALLYCNIFIQHLYTMYIQANPTSQHGAFHGVLLTEVFVLLLPVSRFGYLL</sequence>
<reference evidence="1" key="2">
    <citation type="submission" date="2025-08" db="UniProtKB">
        <authorList>
            <consortium name="Ensembl"/>
        </authorList>
    </citation>
    <scope>IDENTIFICATION</scope>
</reference>
<evidence type="ECO:0000313" key="2">
    <source>
        <dbReference type="Proteomes" id="UP000007875"/>
    </source>
</evidence>
<protein>
    <submittedName>
        <fullName evidence="1">Uncharacterized protein</fullName>
    </submittedName>
</protein>
<organism evidence="1 2">
    <name type="scientific">Ciona savignyi</name>
    <name type="common">Pacific transparent sea squirt</name>
    <dbReference type="NCBI Taxonomy" id="51511"/>
    <lineage>
        <taxon>Eukaryota</taxon>
        <taxon>Metazoa</taxon>
        <taxon>Chordata</taxon>
        <taxon>Tunicata</taxon>
        <taxon>Ascidiacea</taxon>
        <taxon>Phlebobranchia</taxon>
        <taxon>Cionidae</taxon>
        <taxon>Ciona</taxon>
    </lineage>
</organism>
<reference evidence="1" key="3">
    <citation type="submission" date="2025-09" db="UniProtKB">
        <authorList>
            <consortium name="Ensembl"/>
        </authorList>
    </citation>
    <scope>IDENTIFICATION</scope>
</reference>
<proteinExistence type="predicted"/>
<name>H2ZQK2_CIOSA</name>
<accession>H2ZQK2</accession>
<evidence type="ECO:0000313" key="1">
    <source>
        <dbReference type="Ensembl" id="ENSCSAVP00000019868.1"/>
    </source>
</evidence>
<dbReference type="HOGENOM" id="CLU_2060647_0_0_1"/>
<dbReference type="AlphaFoldDB" id="H2ZQK2"/>